<dbReference type="Proteomes" id="UP000078492">
    <property type="component" value="Unassembled WGS sequence"/>
</dbReference>
<protein>
    <submittedName>
        <fullName evidence="1">Uncharacterized protein</fullName>
    </submittedName>
</protein>
<keyword evidence="2" id="KW-1185">Reference proteome</keyword>
<evidence type="ECO:0000313" key="2">
    <source>
        <dbReference type="Proteomes" id="UP000078492"/>
    </source>
</evidence>
<feature type="non-terminal residue" evidence="1">
    <location>
        <position position="1"/>
    </location>
</feature>
<organism evidence="1 2">
    <name type="scientific">Trachymyrmex cornetzi</name>
    <dbReference type="NCBI Taxonomy" id="471704"/>
    <lineage>
        <taxon>Eukaryota</taxon>
        <taxon>Metazoa</taxon>
        <taxon>Ecdysozoa</taxon>
        <taxon>Arthropoda</taxon>
        <taxon>Hexapoda</taxon>
        <taxon>Insecta</taxon>
        <taxon>Pterygota</taxon>
        <taxon>Neoptera</taxon>
        <taxon>Endopterygota</taxon>
        <taxon>Hymenoptera</taxon>
        <taxon>Apocrita</taxon>
        <taxon>Aculeata</taxon>
        <taxon>Formicoidea</taxon>
        <taxon>Formicidae</taxon>
        <taxon>Myrmicinae</taxon>
        <taxon>Trachymyrmex</taxon>
    </lineage>
</organism>
<dbReference type="EMBL" id="KQ979075">
    <property type="protein sequence ID" value="KYN22689.1"/>
    <property type="molecule type" value="Genomic_DNA"/>
</dbReference>
<sequence length="362" mass="40791">DELIKRKLPITTSRSDCIDRLVSFYERFGTQRSGDQGDTFASNSQVTTQSTQDLDSNPSLHSATMEEMQRSMILLMAQMQKQQHMIERITSAVTTLDTGRDTSPTVTLATNQCPSHAVSSQPVRNLIDSTDIMENTRNVNVPPPMASASPAQAVKLLANQISVFAGTEDDIEVTLLAASSKLTKNAREWFDLDDGQVNDSWSSFKSAIPGVCISFFRFFASPSKLLLGYEMKNHSDSKLIEFLIELVKIQTTQDQDLPWLKERDNSRKLAIETTDKIKEYNKIYFDRNHKAPKKYKAGEHVRVKDDVVKPGESKKLKSDFKGPYMIDKVLPHNRYVVKDIQGLTLLLDLTTRLCRPTNSDHG</sequence>
<gene>
    <name evidence="1" type="ORF">ALC57_04904</name>
</gene>
<accession>A0A151JCH5</accession>
<dbReference type="STRING" id="471704.A0A151JCH5"/>
<reference evidence="1 2" key="1">
    <citation type="submission" date="2015-09" db="EMBL/GenBank/DDBJ databases">
        <title>Trachymyrmex cornetzi WGS genome.</title>
        <authorList>
            <person name="Nygaard S."/>
            <person name="Hu H."/>
            <person name="Boomsma J."/>
            <person name="Zhang G."/>
        </authorList>
    </citation>
    <scope>NUCLEOTIDE SEQUENCE [LARGE SCALE GENOMIC DNA]</scope>
    <source>
        <strain evidence="1">Tcor2-1</strain>
        <tissue evidence="1">Whole body</tissue>
    </source>
</reference>
<name>A0A151JCH5_9HYME</name>
<dbReference type="AlphaFoldDB" id="A0A151JCH5"/>
<evidence type="ECO:0000313" key="1">
    <source>
        <dbReference type="EMBL" id="KYN22689.1"/>
    </source>
</evidence>
<proteinExistence type="predicted"/>